<evidence type="ECO:0000256" key="6">
    <source>
        <dbReference type="ARBA" id="ARBA00037941"/>
    </source>
</evidence>
<dbReference type="Gene3D" id="3.30.9.10">
    <property type="entry name" value="D-Amino Acid Oxidase, subunit A, domain 2"/>
    <property type="match status" value="1"/>
</dbReference>
<feature type="transmembrane region" description="Helical" evidence="9">
    <location>
        <begin position="6"/>
        <end position="28"/>
    </location>
</feature>
<comment type="caution">
    <text evidence="11">The sequence shown here is derived from an EMBL/GenBank/DDBJ whole genome shotgun (WGS) entry which is preliminary data.</text>
</comment>
<reference evidence="11" key="1">
    <citation type="submission" date="2020-01" db="EMBL/GenBank/DDBJ databases">
        <title>Development of genomics and gene disruption for Polysphondylium violaceum indicates a role for the polyketide synthase stlB in stalk morphogenesis.</title>
        <authorList>
            <person name="Narita B."/>
            <person name="Kawabe Y."/>
            <person name="Kin K."/>
            <person name="Saito T."/>
            <person name="Gibbs R."/>
            <person name="Kuspa A."/>
            <person name="Muzny D."/>
            <person name="Queller D."/>
            <person name="Richards S."/>
            <person name="Strassman J."/>
            <person name="Sucgang R."/>
            <person name="Worley K."/>
            <person name="Schaap P."/>
        </authorList>
    </citation>
    <scope>NUCLEOTIDE SEQUENCE</scope>
    <source>
        <strain evidence="11">QSvi11</strain>
    </source>
</reference>
<dbReference type="InterPro" id="IPR036188">
    <property type="entry name" value="FAD/NAD-bd_sf"/>
</dbReference>
<name>A0A8J4PVB3_9MYCE</name>
<evidence type="ECO:0000256" key="4">
    <source>
        <dbReference type="ARBA" id="ARBA00023002"/>
    </source>
</evidence>
<keyword evidence="3" id="KW-0274">FAD</keyword>
<dbReference type="GO" id="GO:0047545">
    <property type="term" value="F:(S)-2-hydroxyglutarate dehydrogenase activity"/>
    <property type="evidence" value="ECO:0007669"/>
    <property type="project" value="UniProtKB-EC"/>
</dbReference>
<evidence type="ECO:0000256" key="8">
    <source>
        <dbReference type="ARBA" id="ARBA00041137"/>
    </source>
</evidence>
<evidence type="ECO:0000259" key="10">
    <source>
        <dbReference type="Pfam" id="PF01266"/>
    </source>
</evidence>
<keyword evidence="4" id="KW-0560">Oxidoreductase</keyword>
<dbReference type="SUPFAM" id="SSF51905">
    <property type="entry name" value="FAD/NAD(P)-binding domain"/>
    <property type="match status" value="1"/>
</dbReference>
<comment type="similarity">
    <text evidence="6">Belongs to the L2HGDH family.</text>
</comment>
<comment type="catalytic activity">
    <reaction evidence="5">
        <text>(S)-2-hydroxyglutarate + A = 2-oxoglutarate + AH2</text>
        <dbReference type="Rhea" id="RHEA:21252"/>
        <dbReference type="ChEBI" id="CHEBI:13193"/>
        <dbReference type="ChEBI" id="CHEBI:16782"/>
        <dbReference type="ChEBI" id="CHEBI:16810"/>
        <dbReference type="ChEBI" id="CHEBI:17499"/>
        <dbReference type="EC" id="1.1.99.2"/>
    </reaction>
</comment>
<keyword evidence="2" id="KW-0285">Flavoprotein</keyword>
<feature type="domain" description="FAD dependent oxidoreductase" evidence="10">
    <location>
        <begin position="10"/>
        <end position="406"/>
    </location>
</feature>
<evidence type="ECO:0000256" key="3">
    <source>
        <dbReference type="ARBA" id="ARBA00022827"/>
    </source>
</evidence>
<gene>
    <name evidence="11" type="ORF">CYY_008381</name>
</gene>
<accession>A0A8J4PVB3</accession>
<dbReference type="Proteomes" id="UP000695562">
    <property type="component" value="Unassembled WGS sequence"/>
</dbReference>
<evidence type="ECO:0000256" key="7">
    <source>
        <dbReference type="ARBA" id="ARBA00038878"/>
    </source>
</evidence>
<organism evidence="11 12">
    <name type="scientific">Polysphondylium violaceum</name>
    <dbReference type="NCBI Taxonomy" id="133409"/>
    <lineage>
        <taxon>Eukaryota</taxon>
        <taxon>Amoebozoa</taxon>
        <taxon>Evosea</taxon>
        <taxon>Eumycetozoa</taxon>
        <taxon>Dictyostelia</taxon>
        <taxon>Dictyosteliales</taxon>
        <taxon>Dictyosteliaceae</taxon>
        <taxon>Polysphondylium</taxon>
    </lineage>
</organism>
<dbReference type="PANTHER" id="PTHR43104">
    <property type="entry name" value="L-2-HYDROXYGLUTARATE DEHYDROGENASE, MITOCHONDRIAL"/>
    <property type="match status" value="1"/>
</dbReference>
<keyword evidence="9" id="KW-1133">Transmembrane helix</keyword>
<evidence type="ECO:0000256" key="9">
    <source>
        <dbReference type="SAM" id="Phobius"/>
    </source>
</evidence>
<dbReference type="EC" id="1.1.99.2" evidence="7"/>
<evidence type="ECO:0000313" key="11">
    <source>
        <dbReference type="EMBL" id="KAF2070301.1"/>
    </source>
</evidence>
<keyword evidence="9" id="KW-0472">Membrane</keyword>
<dbReference type="InterPro" id="IPR006076">
    <property type="entry name" value="FAD-dep_OxRdtase"/>
</dbReference>
<keyword evidence="12" id="KW-1185">Reference proteome</keyword>
<keyword evidence="9" id="KW-0812">Transmembrane</keyword>
<dbReference type="EMBL" id="AJWJ01000511">
    <property type="protein sequence ID" value="KAF2070301.1"/>
    <property type="molecule type" value="Genomic_DNA"/>
</dbReference>
<protein>
    <recommendedName>
        <fullName evidence="8">L-2-hydroxyglutarate dehydrogenase, mitochondrial</fullName>
        <ecNumber evidence="7">1.1.99.2</ecNumber>
    </recommendedName>
</protein>
<evidence type="ECO:0000256" key="5">
    <source>
        <dbReference type="ARBA" id="ARBA00036066"/>
    </source>
</evidence>
<evidence type="ECO:0000313" key="12">
    <source>
        <dbReference type="Proteomes" id="UP000695562"/>
    </source>
</evidence>
<dbReference type="Gene3D" id="3.50.50.60">
    <property type="entry name" value="FAD/NAD(P)-binding domain"/>
    <property type="match status" value="1"/>
</dbReference>
<dbReference type="AlphaFoldDB" id="A0A8J4PVB3"/>
<dbReference type="NCBIfam" id="NF008726">
    <property type="entry name" value="PRK11728.1"/>
    <property type="match status" value="1"/>
</dbReference>
<dbReference type="Pfam" id="PF01266">
    <property type="entry name" value="DAO"/>
    <property type="match status" value="1"/>
</dbReference>
<dbReference type="PANTHER" id="PTHR43104:SF2">
    <property type="entry name" value="L-2-HYDROXYGLUTARATE DEHYDROGENASE, MITOCHONDRIAL"/>
    <property type="match status" value="1"/>
</dbReference>
<sequence>MNITKQIIYDITIVGAGIVGSAVARNLLKRNPQLKLLIVDRENEIAKHQSSHNSGVIHRGIYYQPGSKRAKLCVKGSMDMYHYCQENGVYFEKCGKLITAVNRNELDQLEKLYQRGLANGVNDIELVDRDRLLSIEPSIVGGIKAIFSPNTGIVDFKQVTQSLVNDSVKMGAEVKLNFDATNFNYNSRDKILEVRCKETNESIHTKYMITCAGIYSDRVANASFGEKEPSVVPFRGSFLKFKPQYSHLIKGNVYPVPNANFPFLGVHFTKKTNGDIWIGPNAVLAFDRKGYKYSDVNLQDTKELLTNKGLRSLATRHWKYGMDQLMSDIFPSHYIKFLKPFIPDITTDMLEYGGSGVRAQAISQDGHLIEDFIYDTPLDKPIIHVRNCPSPAATSSLAIADEIVDMAYSHFNFH</sequence>
<dbReference type="OrthoDB" id="498204at2759"/>
<proteinExistence type="inferred from homology"/>
<comment type="cofactor">
    <cofactor evidence="1">
        <name>FAD</name>
        <dbReference type="ChEBI" id="CHEBI:57692"/>
    </cofactor>
</comment>
<evidence type="ECO:0000256" key="1">
    <source>
        <dbReference type="ARBA" id="ARBA00001974"/>
    </source>
</evidence>
<evidence type="ECO:0000256" key="2">
    <source>
        <dbReference type="ARBA" id="ARBA00022630"/>
    </source>
</evidence>